<dbReference type="Pfam" id="PF15558">
    <property type="entry name" value="DUF4659"/>
    <property type="match status" value="1"/>
</dbReference>
<dbReference type="Proteomes" id="UP000682733">
    <property type="component" value="Unassembled WGS sequence"/>
</dbReference>
<dbReference type="EMBL" id="CAJOBC010002229">
    <property type="protein sequence ID" value="CAF3722399.1"/>
    <property type="molecule type" value="Genomic_DNA"/>
</dbReference>
<protein>
    <recommendedName>
        <fullName evidence="8">Sulfotransferase</fullName>
    </recommendedName>
</protein>
<organism evidence="3 7">
    <name type="scientific">Didymodactylos carnosus</name>
    <dbReference type="NCBI Taxonomy" id="1234261"/>
    <lineage>
        <taxon>Eukaryota</taxon>
        <taxon>Metazoa</taxon>
        <taxon>Spiralia</taxon>
        <taxon>Gnathifera</taxon>
        <taxon>Rotifera</taxon>
        <taxon>Eurotatoria</taxon>
        <taxon>Bdelloidea</taxon>
        <taxon>Philodinida</taxon>
        <taxon>Philodinidae</taxon>
        <taxon>Didymodactylos</taxon>
    </lineage>
</organism>
<evidence type="ECO:0000313" key="3">
    <source>
        <dbReference type="EMBL" id="CAF0946263.1"/>
    </source>
</evidence>
<dbReference type="PANTHER" id="PTHR33663">
    <property type="entry name" value="COILED-COIL DOMAIN-CONTAINING PROTEIN 177"/>
    <property type="match status" value="1"/>
</dbReference>
<dbReference type="Proteomes" id="UP000681722">
    <property type="component" value="Unassembled WGS sequence"/>
</dbReference>
<evidence type="ECO:0000256" key="2">
    <source>
        <dbReference type="SAM" id="MobiDB-lite"/>
    </source>
</evidence>
<evidence type="ECO:0000313" key="4">
    <source>
        <dbReference type="EMBL" id="CAF1035684.1"/>
    </source>
</evidence>
<dbReference type="OrthoDB" id="409561at2759"/>
<reference evidence="3" key="1">
    <citation type="submission" date="2021-02" db="EMBL/GenBank/DDBJ databases">
        <authorList>
            <person name="Nowell W R."/>
        </authorList>
    </citation>
    <scope>NUCLEOTIDE SEQUENCE</scope>
</reference>
<proteinExistence type="predicted"/>
<comment type="caution">
    <text evidence="3">The sequence shown here is derived from an EMBL/GenBank/DDBJ whole genome shotgun (WGS) entry which is preliminary data.</text>
</comment>
<feature type="coiled-coil region" evidence="1">
    <location>
        <begin position="353"/>
        <end position="400"/>
    </location>
</feature>
<dbReference type="PANTHER" id="PTHR33663:SF2">
    <property type="entry name" value="COILED-COIL DOMAIN-CONTAINING PROTEIN 177"/>
    <property type="match status" value="1"/>
</dbReference>
<evidence type="ECO:0000256" key="1">
    <source>
        <dbReference type="SAM" id="Coils"/>
    </source>
</evidence>
<evidence type="ECO:0000313" key="5">
    <source>
        <dbReference type="EMBL" id="CAF3722399.1"/>
    </source>
</evidence>
<feature type="region of interest" description="Disordered" evidence="2">
    <location>
        <begin position="1"/>
        <end position="23"/>
    </location>
</feature>
<dbReference type="InterPro" id="IPR027417">
    <property type="entry name" value="P-loop_NTPase"/>
</dbReference>
<dbReference type="AlphaFoldDB" id="A0A814CWF3"/>
<evidence type="ECO:0008006" key="8">
    <source>
        <dbReference type="Google" id="ProtNLM"/>
    </source>
</evidence>
<dbReference type="EMBL" id="CAJNOQ010002229">
    <property type="protein sequence ID" value="CAF0946263.1"/>
    <property type="molecule type" value="Genomic_DNA"/>
</dbReference>
<name>A0A814CWF3_9BILA</name>
<dbReference type="EMBL" id="CAJOBA010007491">
    <property type="protein sequence ID" value="CAF3803876.1"/>
    <property type="molecule type" value="Genomic_DNA"/>
</dbReference>
<evidence type="ECO:0000313" key="7">
    <source>
        <dbReference type="Proteomes" id="UP000663829"/>
    </source>
</evidence>
<dbReference type="EMBL" id="CAJNOK010007482">
    <property type="protein sequence ID" value="CAF1035684.1"/>
    <property type="molecule type" value="Genomic_DNA"/>
</dbReference>
<keyword evidence="1" id="KW-0175">Coiled coil</keyword>
<dbReference type="Proteomes" id="UP000663829">
    <property type="component" value="Unassembled WGS sequence"/>
</dbReference>
<feature type="non-terminal residue" evidence="3">
    <location>
        <position position="1"/>
    </location>
</feature>
<keyword evidence="7" id="KW-1185">Reference proteome</keyword>
<dbReference type="Proteomes" id="UP000677228">
    <property type="component" value="Unassembled WGS sequence"/>
</dbReference>
<dbReference type="InterPro" id="IPR029090">
    <property type="entry name" value="DUF4659"/>
</dbReference>
<sequence length="809" mass="93891">CLNLSRPTTSANSQRANTQQKQNERVYFSSDVNSGDPYTRKSGRKSAANINKRSVPIRGQLKIDLYNFDHYDFQDSKYVLTSPRSLEACCRLNIKPVTLLPKRLADVQDDIGSEKVRLSTLADVRDEMEIDRLAKLQRCREEREKIIKEETHDSSDIKDVTVEPSIVNQGNPVRFPQTKFTPSSALISGISQPTTVHSSSMRPYSATNDTKGTNLSVKFADNLYPRRSATKNDNIIANSILKSSLTKWPTEPSNIDDYFTYDEYENINDKTGNLSRSSSFVHDMRKMSKSLQNINMSENMSKQTKNEKYMNGLERVKDMLERRVTQSGSDPTETETIVDKKYYELLLGHYDHEIKIQRALENARRNEKEKEKERYETLLRDFLEQTLADERREKERRRKTQHLHQSRQLYETLQHKNYEQNINEQQMRRYELLNSIKRKNRKTQSFLKEKQDTVNLSRSLAKSSQDIRELLHQSGQTFDQMAKKAELTSSILITKPKTIPITRKHLQTSIVKEIHCGMGELPIKLFDCPEFAEGKYCQALCALRHHTKEEKDAIAAYRALQASGVEKTYRKLGPVFIVAGPEKAGTSWLFNAIRLLLMREKSPWGPPDSYRLNHIYRNDLETRLQSAEGRPLVVRTMRIPEKDWNENLDRIGHGYHVFVAHRDLRDIIDDCLSIGWMKHDLAVILTRLKSYVEAFEDWRKNAKGDFRFEHIQNQPVEQLKHLARLMNIACEHGEQISKEINSLRPGQAIGPDPVTKMWPSHRVVETKAHGDDGKTESNVILTNHSKLSDTERKKIRDTFEDYHDRYAYI</sequence>
<evidence type="ECO:0000313" key="6">
    <source>
        <dbReference type="EMBL" id="CAF3803876.1"/>
    </source>
</evidence>
<accession>A0A814CWF3</accession>
<feature type="compositionally biased region" description="Polar residues" evidence="2">
    <location>
        <begin position="1"/>
        <end position="21"/>
    </location>
</feature>
<gene>
    <name evidence="3" type="ORF">GPM918_LOCUS10989</name>
    <name evidence="4" type="ORF">OVA965_LOCUS16219</name>
    <name evidence="5" type="ORF">SRO942_LOCUS10990</name>
    <name evidence="6" type="ORF">TMI583_LOCUS16224</name>
</gene>
<dbReference type="SUPFAM" id="SSF52540">
    <property type="entry name" value="P-loop containing nucleoside triphosphate hydrolases"/>
    <property type="match status" value="1"/>
</dbReference>